<evidence type="ECO:0000313" key="3">
    <source>
        <dbReference type="Proteomes" id="UP000016511"/>
    </source>
</evidence>
<keyword evidence="3" id="KW-1185">Reference proteome</keyword>
<dbReference type="AlphaFoldDB" id="U1YCI2"/>
<accession>U1YCI2</accession>
<feature type="region of interest" description="Disordered" evidence="1">
    <location>
        <begin position="1"/>
        <end position="24"/>
    </location>
</feature>
<dbReference type="PATRIC" id="fig|649747.3.peg.3055"/>
<evidence type="ECO:0000313" key="2">
    <source>
        <dbReference type="EMBL" id="ERI08521.1"/>
    </source>
</evidence>
<comment type="caution">
    <text evidence="2">The sequence shown here is derived from an EMBL/GenBank/DDBJ whole genome shotgun (WGS) entry which is preliminary data.</text>
</comment>
<name>U1YCI2_ANEAE</name>
<dbReference type="HOGENOM" id="CLU_3076190_0_0_9"/>
<evidence type="ECO:0000256" key="1">
    <source>
        <dbReference type="SAM" id="MobiDB-lite"/>
    </source>
</evidence>
<sequence length="52" mass="5978">MNLRSTNDAISPPPSIDLDESKQMQKTQQTIRSFCHKRSSAGFYLRVCTPYE</sequence>
<dbReference type="Proteomes" id="UP000016511">
    <property type="component" value="Unassembled WGS sequence"/>
</dbReference>
<gene>
    <name evidence="2" type="ORF">HMPREF0083_03366</name>
</gene>
<dbReference type="STRING" id="649747.HMPREF0083_03366"/>
<proteinExistence type="predicted"/>
<dbReference type="EMBL" id="AWSJ01000201">
    <property type="protein sequence ID" value="ERI08521.1"/>
    <property type="molecule type" value="Genomic_DNA"/>
</dbReference>
<protein>
    <submittedName>
        <fullName evidence="2">Uncharacterized protein</fullName>
    </submittedName>
</protein>
<reference evidence="2 3" key="1">
    <citation type="submission" date="2013-08" db="EMBL/GenBank/DDBJ databases">
        <authorList>
            <person name="Weinstock G."/>
            <person name="Sodergren E."/>
            <person name="Wylie T."/>
            <person name="Fulton L."/>
            <person name="Fulton R."/>
            <person name="Fronick C."/>
            <person name="O'Laughlin M."/>
            <person name="Godfrey J."/>
            <person name="Miner T."/>
            <person name="Herter B."/>
            <person name="Appelbaum E."/>
            <person name="Cordes M."/>
            <person name="Lek S."/>
            <person name="Wollam A."/>
            <person name="Pepin K.H."/>
            <person name="Palsikar V.B."/>
            <person name="Mitreva M."/>
            <person name="Wilson R.K."/>
        </authorList>
    </citation>
    <scope>NUCLEOTIDE SEQUENCE [LARGE SCALE GENOMIC DNA]</scope>
    <source>
        <strain evidence="2 3">ATCC 12856</strain>
    </source>
</reference>
<organism evidence="2 3">
    <name type="scientific">Aneurinibacillus aneurinilyticus ATCC 12856</name>
    <dbReference type="NCBI Taxonomy" id="649747"/>
    <lineage>
        <taxon>Bacteria</taxon>
        <taxon>Bacillati</taxon>
        <taxon>Bacillota</taxon>
        <taxon>Bacilli</taxon>
        <taxon>Bacillales</taxon>
        <taxon>Paenibacillaceae</taxon>
        <taxon>Aneurinibacillus group</taxon>
        <taxon>Aneurinibacillus</taxon>
    </lineage>
</organism>